<evidence type="ECO:0000256" key="2">
    <source>
        <dbReference type="ARBA" id="ARBA00010617"/>
    </source>
</evidence>
<dbReference type="Proteomes" id="UP001642540">
    <property type="component" value="Unassembled WGS sequence"/>
</dbReference>
<protein>
    <recommendedName>
        <fullName evidence="11">Cytochrome P450</fullName>
    </recommendedName>
</protein>
<reference evidence="9 10" key="1">
    <citation type="submission" date="2024-08" db="EMBL/GenBank/DDBJ databases">
        <authorList>
            <person name="Cucini C."/>
            <person name="Frati F."/>
        </authorList>
    </citation>
    <scope>NUCLEOTIDE SEQUENCE [LARGE SCALE GENOMIC DNA]</scope>
</reference>
<dbReference type="PANTHER" id="PTHR24303">
    <property type="entry name" value="HEME-BINDING MONOOXYGENASE FAMILY"/>
    <property type="match status" value="1"/>
</dbReference>
<dbReference type="PRINTS" id="PR00463">
    <property type="entry name" value="EP450I"/>
</dbReference>
<evidence type="ECO:0000256" key="8">
    <source>
        <dbReference type="SAM" id="SignalP"/>
    </source>
</evidence>
<dbReference type="InterPro" id="IPR036396">
    <property type="entry name" value="Cyt_P450_sf"/>
</dbReference>
<keyword evidence="5 7" id="KW-0408">Iron</keyword>
<evidence type="ECO:0000256" key="7">
    <source>
        <dbReference type="RuleBase" id="RU000461"/>
    </source>
</evidence>
<dbReference type="PANTHER" id="PTHR24303:SF31">
    <property type="entry name" value="CYTOCHROME P450 307A1-RELATED"/>
    <property type="match status" value="1"/>
</dbReference>
<evidence type="ECO:0000256" key="5">
    <source>
        <dbReference type="ARBA" id="ARBA00023004"/>
    </source>
</evidence>
<comment type="cofactor">
    <cofactor evidence="1">
        <name>heme</name>
        <dbReference type="ChEBI" id="CHEBI:30413"/>
    </cofactor>
</comment>
<keyword evidence="10" id="KW-1185">Reference proteome</keyword>
<evidence type="ECO:0000313" key="10">
    <source>
        <dbReference type="Proteomes" id="UP001642540"/>
    </source>
</evidence>
<dbReference type="InterPro" id="IPR001128">
    <property type="entry name" value="Cyt_P450"/>
</dbReference>
<evidence type="ECO:0000256" key="3">
    <source>
        <dbReference type="ARBA" id="ARBA00022723"/>
    </source>
</evidence>
<evidence type="ECO:0000256" key="4">
    <source>
        <dbReference type="ARBA" id="ARBA00023002"/>
    </source>
</evidence>
<evidence type="ECO:0000256" key="6">
    <source>
        <dbReference type="ARBA" id="ARBA00023033"/>
    </source>
</evidence>
<comment type="similarity">
    <text evidence="2 7">Belongs to the cytochrome P450 family.</text>
</comment>
<name>A0ABP1S2X7_9HEXA</name>
<evidence type="ECO:0000313" key="9">
    <source>
        <dbReference type="EMBL" id="CAL8142820.1"/>
    </source>
</evidence>
<accession>A0ABP1S2X7</accession>
<organism evidence="9 10">
    <name type="scientific">Orchesella dallaii</name>
    <dbReference type="NCBI Taxonomy" id="48710"/>
    <lineage>
        <taxon>Eukaryota</taxon>
        <taxon>Metazoa</taxon>
        <taxon>Ecdysozoa</taxon>
        <taxon>Arthropoda</taxon>
        <taxon>Hexapoda</taxon>
        <taxon>Collembola</taxon>
        <taxon>Entomobryomorpha</taxon>
        <taxon>Entomobryoidea</taxon>
        <taxon>Orchesellidae</taxon>
        <taxon>Orchesellinae</taxon>
        <taxon>Orchesella</taxon>
    </lineage>
</organism>
<dbReference type="SUPFAM" id="SSF48264">
    <property type="entry name" value="Cytochrome P450"/>
    <property type="match status" value="1"/>
</dbReference>
<evidence type="ECO:0008006" key="11">
    <source>
        <dbReference type="Google" id="ProtNLM"/>
    </source>
</evidence>
<feature type="signal peptide" evidence="8">
    <location>
        <begin position="1"/>
        <end position="25"/>
    </location>
</feature>
<dbReference type="InterPro" id="IPR017972">
    <property type="entry name" value="Cyt_P450_CS"/>
</dbReference>
<keyword evidence="6 7" id="KW-0503">Monooxygenase</keyword>
<dbReference type="Pfam" id="PF00067">
    <property type="entry name" value="p450"/>
    <property type="match status" value="1"/>
</dbReference>
<gene>
    <name evidence="9" type="ORF">ODALV1_LOCUS29161</name>
</gene>
<sequence>MFIVALPTLALAAIIVLIVIAFAMANSDYQDGKRAPGPRAWPIIGGIPFMAKFKDSTEAFSALAKQYGHIASIKLGVMDCVVLSGYKTFRKVLCSTCFDARPDFKRINMMFGGDRNNSLAFTDFTDTHHKSRNLIAAFSLARNTSSLFETLDIVSTENIVRLVEQVKTEAEKNQSVPLKNMLEKSIAKTFLTYFCSTEVEENEEFDQFVEAFNTIFEEVNQPCVGDILPFFMNFISKDDVVKASQVIRHFVHEKCVEPRLAERKMRAEQMIDENNNKTEKSEDSSAEIVDLLDAFLHTAETSSDLTIDQALFALEDMLGGHSAVCHTIIRMLTYIAGNTEVQNKIREEARANSTGVATMTSKLQYTEATAWECLRHISSQIVPHKATEDTEIDGYQVKKDTVVMFNNYDLHFSPELWDQPEEFKPERFLTEGGTRLMKPDFFVPFSTGRRVCLGQKILMKMSVTIIANLCQAFEIGLDSEQDYSVPRCCLAVGNKPFKFNFTKLDS</sequence>
<feature type="chain" id="PRO_5047242098" description="Cytochrome P450" evidence="8">
    <location>
        <begin position="26"/>
        <end position="506"/>
    </location>
</feature>
<keyword evidence="7" id="KW-0349">Heme</keyword>
<dbReference type="EMBL" id="CAXLJM020000149">
    <property type="protein sequence ID" value="CAL8142820.1"/>
    <property type="molecule type" value="Genomic_DNA"/>
</dbReference>
<dbReference type="PROSITE" id="PS00086">
    <property type="entry name" value="CYTOCHROME_P450"/>
    <property type="match status" value="1"/>
</dbReference>
<dbReference type="InterPro" id="IPR002401">
    <property type="entry name" value="Cyt_P450_E_grp-I"/>
</dbReference>
<dbReference type="Gene3D" id="1.10.630.10">
    <property type="entry name" value="Cytochrome P450"/>
    <property type="match status" value="1"/>
</dbReference>
<keyword evidence="3 7" id="KW-0479">Metal-binding</keyword>
<comment type="caution">
    <text evidence="9">The sequence shown here is derived from an EMBL/GenBank/DDBJ whole genome shotgun (WGS) entry which is preliminary data.</text>
</comment>
<evidence type="ECO:0000256" key="1">
    <source>
        <dbReference type="ARBA" id="ARBA00001971"/>
    </source>
</evidence>
<keyword evidence="8" id="KW-0732">Signal</keyword>
<keyword evidence="4 7" id="KW-0560">Oxidoreductase</keyword>
<proteinExistence type="inferred from homology"/>